<keyword evidence="2" id="KW-1185">Reference proteome</keyword>
<accession>A0A167TGH5</accession>
<proteinExistence type="predicted"/>
<evidence type="ECO:0000313" key="2">
    <source>
        <dbReference type="Proteomes" id="UP000076865"/>
    </source>
</evidence>
<dbReference type="PATRIC" id="fig|294699.3.peg.2398"/>
<reference evidence="1 2" key="1">
    <citation type="journal article" date="2006" name="Syst. Appl. Microbiol.">
        <title>Anoxybacillus amylolyticus sp. nov., a thermophilic amylase producing bacterium isolated from Mount Rittmann (Antarctica).</title>
        <authorList>
            <person name="Poli A."/>
            <person name="Esposito E."/>
            <person name="Lama L."/>
            <person name="Orlando P."/>
            <person name="Nicolaus G."/>
            <person name="de Appolonia F."/>
            <person name="Gambacorta A."/>
            <person name="Nicolaus B."/>
        </authorList>
    </citation>
    <scope>NUCLEOTIDE SEQUENCE [LARGE SCALE GENOMIC DNA]</scope>
    <source>
        <strain evidence="1 2">DSM 15939</strain>
    </source>
</reference>
<protein>
    <submittedName>
        <fullName evidence="1">Uncharacterized protein</fullName>
    </submittedName>
</protein>
<evidence type="ECO:0000313" key="1">
    <source>
        <dbReference type="EMBL" id="ANB60624.1"/>
    </source>
</evidence>
<organism evidence="1 2">
    <name type="scientific">Anoxybacteroides amylolyticum</name>
    <dbReference type="NCBI Taxonomy" id="294699"/>
    <lineage>
        <taxon>Bacteria</taxon>
        <taxon>Bacillati</taxon>
        <taxon>Bacillota</taxon>
        <taxon>Bacilli</taxon>
        <taxon>Bacillales</taxon>
        <taxon>Anoxybacillaceae</taxon>
        <taxon>Anoxybacteroides</taxon>
    </lineage>
</organism>
<name>A0A167TGH5_9BACL</name>
<sequence>MIFARRRSCSREKAEKLVFSHRILYTCNKGVSLIFFDCRRQAFGLPAPHVLVTENGTTSRLPDKFICLEEVLFKEILQLGRELSSSKRHRCDALRPFFWRRHTEVASLKYPTQAQALLGLSLLGGACALFADRRALCAFLRSPDSRKMLTLPCAFIYVF</sequence>
<dbReference type="AlphaFoldDB" id="A0A167TGH5"/>
<dbReference type="EMBL" id="CP015438">
    <property type="protein sequence ID" value="ANB60624.1"/>
    <property type="molecule type" value="Genomic_DNA"/>
</dbReference>
<gene>
    <name evidence="1" type="ORF">GFC30_2331</name>
</gene>
<dbReference type="Proteomes" id="UP000076865">
    <property type="component" value="Chromosome"/>
</dbReference>
<dbReference type="KEGG" id="aamy:GFC30_2331"/>